<sequence length="216" mass="23328">MVTAPPIVLPIGHYLGAVHPGDGRPPSYHVVRAGWEPYRLADETELDVWGIAHGLPDELTLRGAWTRAAVLAAAAQAGHADVEPVLDSLLDRGLAVEVRPGTEQAREFARHHRIQPLLLGLGRAPGEELDGIGVPGLVLALRATPRVLEVWEWAHLWPDLWSACEGLAEAARDTGRTEPSDADPDQVLTFVLGAVQTLIAHGAAYLDHRPRPEARS</sequence>
<proteinExistence type="predicted"/>
<name>A0ABP6SZB3_9ACTN</name>
<evidence type="ECO:0000313" key="2">
    <source>
        <dbReference type="Proteomes" id="UP001501676"/>
    </source>
</evidence>
<dbReference type="EMBL" id="BAAAYN010000023">
    <property type="protein sequence ID" value="GAA3388208.1"/>
    <property type="molecule type" value="Genomic_DNA"/>
</dbReference>
<evidence type="ECO:0000313" key="1">
    <source>
        <dbReference type="EMBL" id="GAA3388208.1"/>
    </source>
</evidence>
<comment type="caution">
    <text evidence="1">The sequence shown here is derived from an EMBL/GenBank/DDBJ whole genome shotgun (WGS) entry which is preliminary data.</text>
</comment>
<dbReference type="Proteomes" id="UP001501676">
    <property type="component" value="Unassembled WGS sequence"/>
</dbReference>
<dbReference type="RefSeq" id="WP_345729039.1">
    <property type="nucleotide sequence ID" value="NZ_BAAAYN010000023.1"/>
</dbReference>
<keyword evidence="2" id="KW-1185">Reference proteome</keyword>
<accession>A0ABP6SZB3</accession>
<protein>
    <submittedName>
        <fullName evidence="1">Uncharacterized protein</fullName>
    </submittedName>
</protein>
<gene>
    <name evidence="1" type="ORF">GCM10020369_33480</name>
</gene>
<reference evidence="2" key="1">
    <citation type="journal article" date="2019" name="Int. J. Syst. Evol. Microbiol.">
        <title>The Global Catalogue of Microorganisms (GCM) 10K type strain sequencing project: providing services to taxonomists for standard genome sequencing and annotation.</title>
        <authorList>
            <consortium name="The Broad Institute Genomics Platform"/>
            <consortium name="The Broad Institute Genome Sequencing Center for Infectious Disease"/>
            <person name="Wu L."/>
            <person name="Ma J."/>
        </authorList>
    </citation>
    <scope>NUCLEOTIDE SEQUENCE [LARGE SCALE GENOMIC DNA]</scope>
    <source>
        <strain evidence="2">JCM 9458</strain>
    </source>
</reference>
<organism evidence="1 2">
    <name type="scientific">Cryptosporangium minutisporangium</name>
    <dbReference type="NCBI Taxonomy" id="113569"/>
    <lineage>
        <taxon>Bacteria</taxon>
        <taxon>Bacillati</taxon>
        <taxon>Actinomycetota</taxon>
        <taxon>Actinomycetes</taxon>
        <taxon>Cryptosporangiales</taxon>
        <taxon>Cryptosporangiaceae</taxon>
        <taxon>Cryptosporangium</taxon>
    </lineage>
</organism>